<dbReference type="AlphaFoldDB" id="A0A6J2XAH5"/>
<evidence type="ECO:0000256" key="2">
    <source>
        <dbReference type="SAM" id="SignalP"/>
    </source>
</evidence>
<dbReference type="PROSITE" id="PS00615">
    <property type="entry name" value="C_TYPE_LECTIN_1"/>
    <property type="match status" value="1"/>
</dbReference>
<feature type="chain" id="PRO_5026810226" evidence="2">
    <location>
        <begin position="25"/>
        <end position="175"/>
    </location>
</feature>
<dbReference type="RefSeq" id="XP_030748242.1">
    <property type="nucleotide sequence ID" value="XM_030892382.1"/>
</dbReference>
<feature type="signal peptide" evidence="2">
    <location>
        <begin position="1"/>
        <end position="24"/>
    </location>
</feature>
<dbReference type="CDD" id="cd00037">
    <property type="entry name" value="CLECT"/>
    <property type="match status" value="1"/>
</dbReference>
<dbReference type="SUPFAM" id="SSF56436">
    <property type="entry name" value="C-type lectin-like"/>
    <property type="match status" value="1"/>
</dbReference>
<keyword evidence="1" id="KW-1015">Disulfide bond</keyword>
<dbReference type="Pfam" id="PF00059">
    <property type="entry name" value="Lectin_C"/>
    <property type="match status" value="1"/>
</dbReference>
<evidence type="ECO:0000256" key="1">
    <source>
        <dbReference type="ARBA" id="ARBA00023157"/>
    </source>
</evidence>
<protein>
    <submittedName>
        <fullName evidence="5">Perlucin-like</fullName>
    </submittedName>
</protein>
<accession>A0A6J2XAH5</accession>
<sequence length="175" mass="19735">MTSGFKSNTVAGFLVLALCQNVYGSHISSRDSDDDYNSEDIGKMYYVSPDKGNFFQALLFCTSAGMELATVENESETAVLNKTLEHEDKLKEGWKNGYWLSGSSLAYPETLEFYWTSTGQKMIYTNWAKSEPDNAKKEQFCVAAALIKNKIVWGDNECKNVMKYICQTKRSCCNN</sequence>
<gene>
    <name evidence="5" type="primary">LOC115876567</name>
</gene>
<reference evidence="5" key="1">
    <citation type="submission" date="2025-08" db="UniProtKB">
        <authorList>
            <consortium name="RefSeq"/>
        </authorList>
    </citation>
    <scope>IDENTIFICATION</scope>
    <source>
        <tissue evidence="5">Gonads</tissue>
    </source>
</reference>
<dbReference type="SMART" id="SM00034">
    <property type="entry name" value="CLECT"/>
    <property type="match status" value="1"/>
</dbReference>
<dbReference type="InParanoid" id="A0A6J2XAH5"/>
<proteinExistence type="predicted"/>
<evidence type="ECO:0000313" key="5">
    <source>
        <dbReference type="RefSeq" id="XP_030748242.1"/>
    </source>
</evidence>
<dbReference type="FunCoup" id="A0A6J2XAH5">
    <property type="interactions" value="3"/>
</dbReference>
<keyword evidence="2" id="KW-0732">Signal</keyword>
<dbReference type="OrthoDB" id="6328985at2759"/>
<dbReference type="GeneID" id="115876567"/>
<dbReference type="Proteomes" id="UP000504635">
    <property type="component" value="Unplaced"/>
</dbReference>
<dbReference type="InterPro" id="IPR016187">
    <property type="entry name" value="CTDL_fold"/>
</dbReference>
<feature type="domain" description="C-type lectin" evidence="3">
    <location>
        <begin position="42"/>
        <end position="167"/>
    </location>
</feature>
<organism evidence="4 5">
    <name type="scientific">Sitophilus oryzae</name>
    <name type="common">Rice weevil</name>
    <name type="synonym">Curculio oryzae</name>
    <dbReference type="NCBI Taxonomy" id="7048"/>
    <lineage>
        <taxon>Eukaryota</taxon>
        <taxon>Metazoa</taxon>
        <taxon>Ecdysozoa</taxon>
        <taxon>Arthropoda</taxon>
        <taxon>Hexapoda</taxon>
        <taxon>Insecta</taxon>
        <taxon>Pterygota</taxon>
        <taxon>Neoptera</taxon>
        <taxon>Endopterygota</taxon>
        <taxon>Coleoptera</taxon>
        <taxon>Polyphaga</taxon>
        <taxon>Cucujiformia</taxon>
        <taxon>Curculionidae</taxon>
        <taxon>Dryophthorinae</taxon>
        <taxon>Sitophilus</taxon>
    </lineage>
</organism>
<evidence type="ECO:0000259" key="3">
    <source>
        <dbReference type="PROSITE" id="PS50041"/>
    </source>
</evidence>
<dbReference type="PROSITE" id="PS50041">
    <property type="entry name" value="C_TYPE_LECTIN_2"/>
    <property type="match status" value="1"/>
</dbReference>
<name>A0A6J2XAH5_SITOR</name>
<dbReference type="InterPro" id="IPR001304">
    <property type="entry name" value="C-type_lectin-like"/>
</dbReference>
<dbReference type="PANTHER" id="PTHR22803">
    <property type="entry name" value="MANNOSE, PHOSPHOLIPASE, LECTIN RECEPTOR RELATED"/>
    <property type="match status" value="1"/>
</dbReference>
<dbReference type="KEGG" id="soy:115876567"/>
<dbReference type="InterPro" id="IPR018378">
    <property type="entry name" value="C-type_lectin_CS"/>
</dbReference>
<dbReference type="Gene3D" id="3.10.100.10">
    <property type="entry name" value="Mannose-Binding Protein A, subunit A"/>
    <property type="match status" value="1"/>
</dbReference>
<keyword evidence="4" id="KW-1185">Reference proteome</keyword>
<dbReference type="InterPro" id="IPR050111">
    <property type="entry name" value="C-type_lectin/snaclec_domain"/>
</dbReference>
<evidence type="ECO:0000313" key="4">
    <source>
        <dbReference type="Proteomes" id="UP000504635"/>
    </source>
</evidence>
<dbReference type="InterPro" id="IPR016186">
    <property type="entry name" value="C-type_lectin-like/link_sf"/>
</dbReference>